<dbReference type="PANTHER" id="PTHR34512:SF30">
    <property type="entry name" value="OUTER MEMBRANE PROTEIN ASSEMBLY FACTOR BAMB"/>
    <property type="match status" value="1"/>
</dbReference>
<dbReference type="EMBL" id="SJPI01000001">
    <property type="protein sequence ID" value="TWT54071.1"/>
    <property type="molecule type" value="Genomic_DNA"/>
</dbReference>
<dbReference type="RefSeq" id="WP_165440563.1">
    <property type="nucleotide sequence ID" value="NZ_SJPI01000001.1"/>
</dbReference>
<proteinExistence type="predicted"/>
<name>A0A5C5WVC2_9BACT</name>
<evidence type="ECO:0000259" key="1">
    <source>
        <dbReference type="Pfam" id="PF13360"/>
    </source>
</evidence>
<keyword evidence="3" id="KW-1185">Reference proteome</keyword>
<evidence type="ECO:0000313" key="3">
    <source>
        <dbReference type="Proteomes" id="UP000316598"/>
    </source>
</evidence>
<comment type="caution">
    <text evidence="2">The sequence shown here is derived from an EMBL/GenBank/DDBJ whole genome shotgun (WGS) entry which is preliminary data.</text>
</comment>
<feature type="domain" description="Pyrrolo-quinoline quinone repeat" evidence="1">
    <location>
        <begin position="229"/>
        <end position="383"/>
    </location>
</feature>
<evidence type="ECO:0000313" key="2">
    <source>
        <dbReference type="EMBL" id="TWT54071.1"/>
    </source>
</evidence>
<dbReference type="SUPFAM" id="SSF50998">
    <property type="entry name" value="Quinoprotein alcohol dehydrogenase-like"/>
    <property type="match status" value="2"/>
</dbReference>
<gene>
    <name evidence="2" type="primary">bamB_2</name>
    <name evidence="2" type="ORF">Pla22_17060</name>
</gene>
<dbReference type="Gene3D" id="2.130.10.10">
    <property type="entry name" value="YVTN repeat-like/Quinoprotein amine dehydrogenase"/>
    <property type="match status" value="1"/>
</dbReference>
<feature type="domain" description="Pyrrolo-quinoline quinone repeat" evidence="1">
    <location>
        <begin position="90"/>
        <end position="224"/>
    </location>
</feature>
<reference evidence="2 3" key="1">
    <citation type="submission" date="2019-02" db="EMBL/GenBank/DDBJ databases">
        <title>Deep-cultivation of Planctomycetes and their phenomic and genomic characterization uncovers novel biology.</title>
        <authorList>
            <person name="Wiegand S."/>
            <person name="Jogler M."/>
            <person name="Boedeker C."/>
            <person name="Pinto D."/>
            <person name="Vollmers J."/>
            <person name="Rivas-Marin E."/>
            <person name="Kohn T."/>
            <person name="Peeters S.H."/>
            <person name="Heuer A."/>
            <person name="Rast P."/>
            <person name="Oberbeckmann S."/>
            <person name="Bunk B."/>
            <person name="Jeske O."/>
            <person name="Meyerdierks A."/>
            <person name="Storesund J.E."/>
            <person name="Kallscheuer N."/>
            <person name="Luecker S."/>
            <person name="Lage O.M."/>
            <person name="Pohl T."/>
            <person name="Merkel B.J."/>
            <person name="Hornburger P."/>
            <person name="Mueller R.-W."/>
            <person name="Bruemmer F."/>
            <person name="Labrenz M."/>
            <person name="Spormann A.M."/>
            <person name="Op Den Camp H."/>
            <person name="Overmann J."/>
            <person name="Amann R."/>
            <person name="Jetten M.S.M."/>
            <person name="Mascher T."/>
            <person name="Medema M.H."/>
            <person name="Devos D.P."/>
            <person name="Kaster A.-K."/>
            <person name="Ovreas L."/>
            <person name="Rohde M."/>
            <person name="Galperin M.Y."/>
            <person name="Jogler C."/>
        </authorList>
    </citation>
    <scope>NUCLEOTIDE SEQUENCE [LARGE SCALE GENOMIC DNA]</scope>
    <source>
        <strain evidence="2 3">Pla22</strain>
    </source>
</reference>
<dbReference type="Gene3D" id="2.40.10.480">
    <property type="match status" value="2"/>
</dbReference>
<dbReference type="InterPro" id="IPR002372">
    <property type="entry name" value="PQQ_rpt_dom"/>
</dbReference>
<dbReference type="Proteomes" id="UP000316598">
    <property type="component" value="Unassembled WGS sequence"/>
</dbReference>
<dbReference type="PANTHER" id="PTHR34512">
    <property type="entry name" value="CELL SURFACE PROTEIN"/>
    <property type="match status" value="1"/>
</dbReference>
<protein>
    <submittedName>
        <fullName evidence="2">Outer membrane protein assembly factor BamB</fullName>
    </submittedName>
</protein>
<dbReference type="InterPro" id="IPR018391">
    <property type="entry name" value="PQQ_b-propeller_rpt"/>
</dbReference>
<dbReference type="SMART" id="SM00564">
    <property type="entry name" value="PQQ"/>
    <property type="match status" value="7"/>
</dbReference>
<accession>A0A5C5WVC2</accession>
<organism evidence="2 3">
    <name type="scientific">Rubripirellula amarantea</name>
    <dbReference type="NCBI Taxonomy" id="2527999"/>
    <lineage>
        <taxon>Bacteria</taxon>
        <taxon>Pseudomonadati</taxon>
        <taxon>Planctomycetota</taxon>
        <taxon>Planctomycetia</taxon>
        <taxon>Pirellulales</taxon>
        <taxon>Pirellulaceae</taxon>
        <taxon>Rubripirellula</taxon>
    </lineage>
</organism>
<sequence>MILAKYGKEATSHIFPDMNVRSRYASIFALLFSLVIGVPGLSEEVPATDQPATTSLPKELSLLWEYEADEAIESSPTIADDKVFIADALGKIYAVTLSDGTEIWKRNFDTGFVSSPAIKNQSLVIGDVEGNLYALDISDGSTKWQASTEGEINGTAAFFGDLVLVTSQDGKLYGYNLADGSNKWTYETEDQIRCSPAIAGDRTFLGGCDGRLHMVDLNTGKAIGEPFPLGGPTGSTPTVFGNRAYLPIMDGAVFAFDWQKPEQLWRYEDDERVQEYRNSAAANERVVIVSSARKQVDAISIETGERLWRHTLRRRADATPLIVGDDVFIAGTDGRLLRLSLADGQERSWSYEVRGSFLASPTVWGAKLLIADDNGVLRCFGPKSESAIESATNNTSAN</sequence>
<dbReference type="InterPro" id="IPR015943">
    <property type="entry name" value="WD40/YVTN_repeat-like_dom_sf"/>
</dbReference>
<dbReference type="AlphaFoldDB" id="A0A5C5WVC2"/>
<dbReference type="Pfam" id="PF13360">
    <property type="entry name" value="PQQ_2"/>
    <property type="match status" value="2"/>
</dbReference>
<dbReference type="InterPro" id="IPR011047">
    <property type="entry name" value="Quinoprotein_ADH-like_sf"/>
</dbReference>